<dbReference type="InterPro" id="IPR036691">
    <property type="entry name" value="Endo/exonu/phosph_ase_sf"/>
</dbReference>
<proteinExistence type="predicted"/>
<keyword evidence="1" id="KW-0808">Transferase</keyword>
<dbReference type="AlphaFoldDB" id="A0A2U1MMH3"/>
<keyword evidence="1" id="KW-0695">RNA-directed DNA polymerase</keyword>
<evidence type="ECO:0000313" key="2">
    <source>
        <dbReference type="Proteomes" id="UP000245207"/>
    </source>
</evidence>
<name>A0A2U1MMH3_ARTAN</name>
<reference evidence="1 2" key="1">
    <citation type="journal article" date="2018" name="Mol. Plant">
        <title>The genome of Artemisia annua provides insight into the evolution of Asteraceae family and artemisinin biosynthesis.</title>
        <authorList>
            <person name="Shen Q."/>
            <person name="Zhang L."/>
            <person name="Liao Z."/>
            <person name="Wang S."/>
            <person name="Yan T."/>
            <person name="Shi P."/>
            <person name="Liu M."/>
            <person name="Fu X."/>
            <person name="Pan Q."/>
            <person name="Wang Y."/>
            <person name="Lv Z."/>
            <person name="Lu X."/>
            <person name="Zhang F."/>
            <person name="Jiang W."/>
            <person name="Ma Y."/>
            <person name="Chen M."/>
            <person name="Hao X."/>
            <person name="Li L."/>
            <person name="Tang Y."/>
            <person name="Lv G."/>
            <person name="Zhou Y."/>
            <person name="Sun X."/>
            <person name="Brodelius P.E."/>
            <person name="Rose J.K.C."/>
            <person name="Tang K."/>
        </authorList>
    </citation>
    <scope>NUCLEOTIDE SEQUENCE [LARGE SCALE GENOMIC DNA]</scope>
    <source>
        <strain evidence="2">cv. Huhao1</strain>
        <tissue evidence="1">Leaf</tissue>
    </source>
</reference>
<accession>A0A2U1MMH3</accession>
<comment type="caution">
    <text evidence="1">The sequence shown here is derived from an EMBL/GenBank/DDBJ whole genome shotgun (WGS) entry which is preliminary data.</text>
</comment>
<dbReference type="EMBL" id="PKPP01004866">
    <property type="protein sequence ID" value="PWA62461.1"/>
    <property type="molecule type" value="Genomic_DNA"/>
</dbReference>
<dbReference type="SUPFAM" id="SSF56219">
    <property type="entry name" value="DNase I-like"/>
    <property type="match status" value="1"/>
</dbReference>
<dbReference type="GO" id="GO:0003964">
    <property type="term" value="F:RNA-directed DNA polymerase activity"/>
    <property type="evidence" value="ECO:0007669"/>
    <property type="project" value="UniProtKB-KW"/>
</dbReference>
<organism evidence="1 2">
    <name type="scientific">Artemisia annua</name>
    <name type="common">Sweet wormwood</name>
    <dbReference type="NCBI Taxonomy" id="35608"/>
    <lineage>
        <taxon>Eukaryota</taxon>
        <taxon>Viridiplantae</taxon>
        <taxon>Streptophyta</taxon>
        <taxon>Embryophyta</taxon>
        <taxon>Tracheophyta</taxon>
        <taxon>Spermatophyta</taxon>
        <taxon>Magnoliopsida</taxon>
        <taxon>eudicotyledons</taxon>
        <taxon>Gunneridae</taxon>
        <taxon>Pentapetalae</taxon>
        <taxon>asterids</taxon>
        <taxon>campanulids</taxon>
        <taxon>Asterales</taxon>
        <taxon>Asteraceae</taxon>
        <taxon>Asteroideae</taxon>
        <taxon>Anthemideae</taxon>
        <taxon>Artemisiinae</taxon>
        <taxon>Artemisia</taxon>
    </lineage>
</organism>
<dbReference type="Gene3D" id="3.60.10.10">
    <property type="entry name" value="Endonuclease/exonuclease/phosphatase"/>
    <property type="match status" value="1"/>
</dbReference>
<keyword evidence="1" id="KW-0548">Nucleotidyltransferase</keyword>
<sequence length="127" mass="14748">MELKIASWNIRGIGTKDKQSEIQKLILENNLNICSVLETNAKSKELDKICSKVFNNWSWVTNVTKCRKDCRIVVGSNSNMMNAEVLYMSWQVMYCLAETVQKKNQSFFAAFYMLQTKEKKDLNYGRS</sequence>
<keyword evidence="2" id="KW-1185">Reference proteome</keyword>
<dbReference type="Proteomes" id="UP000245207">
    <property type="component" value="Unassembled WGS sequence"/>
</dbReference>
<gene>
    <name evidence="1" type="ORF">CTI12_AA362090</name>
</gene>
<evidence type="ECO:0000313" key="1">
    <source>
        <dbReference type="EMBL" id="PWA62461.1"/>
    </source>
</evidence>
<protein>
    <submittedName>
        <fullName evidence="1">RNA-directed DNA polymerase, eukaryota, Reverse transcriptase zinc-binding domain protein</fullName>
    </submittedName>
</protein>